<evidence type="ECO:0000313" key="3">
    <source>
        <dbReference type="EMBL" id="MCL6269526.1"/>
    </source>
</evidence>
<dbReference type="RefSeq" id="WP_249698564.1">
    <property type="nucleotide sequence ID" value="NZ_JAMFLX010000006.1"/>
</dbReference>
<dbReference type="EMBL" id="JAMFLX010000006">
    <property type="protein sequence ID" value="MCL6269526.1"/>
    <property type="molecule type" value="Genomic_DNA"/>
</dbReference>
<keyword evidence="2" id="KW-0812">Transmembrane</keyword>
<reference evidence="3 4" key="1">
    <citation type="submission" date="2022-05" db="EMBL/GenBank/DDBJ databases">
        <authorList>
            <person name="Park J.-S."/>
        </authorList>
    </citation>
    <scope>NUCLEOTIDE SEQUENCE [LARGE SCALE GENOMIC DNA]</scope>
    <source>
        <strain evidence="3 4">2012CJ34-2</strain>
    </source>
</reference>
<evidence type="ECO:0000313" key="4">
    <source>
        <dbReference type="Proteomes" id="UP001203338"/>
    </source>
</evidence>
<keyword evidence="2" id="KW-1133">Transmembrane helix</keyword>
<keyword evidence="4" id="KW-1185">Reference proteome</keyword>
<comment type="caution">
    <text evidence="3">The sequence shown here is derived from an EMBL/GenBank/DDBJ whole genome shotgun (WGS) entry which is preliminary data.</text>
</comment>
<feature type="transmembrane region" description="Helical" evidence="2">
    <location>
        <begin position="244"/>
        <end position="266"/>
    </location>
</feature>
<protein>
    <submittedName>
        <fullName evidence="3">Uncharacterized protein</fullName>
    </submittedName>
</protein>
<feature type="region of interest" description="Disordered" evidence="1">
    <location>
        <begin position="1"/>
        <end position="74"/>
    </location>
</feature>
<feature type="transmembrane region" description="Helical" evidence="2">
    <location>
        <begin position="388"/>
        <end position="409"/>
    </location>
</feature>
<feature type="transmembrane region" description="Helical" evidence="2">
    <location>
        <begin position="217"/>
        <end position="238"/>
    </location>
</feature>
<proteinExistence type="predicted"/>
<gene>
    <name evidence="3" type="ORF">M3P05_06175</name>
</gene>
<evidence type="ECO:0000256" key="2">
    <source>
        <dbReference type="SAM" id="Phobius"/>
    </source>
</evidence>
<feature type="region of interest" description="Disordered" evidence="1">
    <location>
        <begin position="615"/>
        <end position="660"/>
    </location>
</feature>
<feature type="compositionally biased region" description="Polar residues" evidence="1">
    <location>
        <begin position="615"/>
        <end position="635"/>
    </location>
</feature>
<feature type="transmembrane region" description="Helical" evidence="2">
    <location>
        <begin position="537"/>
        <end position="556"/>
    </location>
</feature>
<feature type="transmembrane region" description="Helical" evidence="2">
    <location>
        <begin position="429"/>
        <end position="448"/>
    </location>
</feature>
<feature type="compositionally biased region" description="Polar residues" evidence="1">
    <location>
        <begin position="61"/>
        <end position="72"/>
    </location>
</feature>
<feature type="compositionally biased region" description="Polar residues" evidence="1">
    <location>
        <begin position="1"/>
        <end position="22"/>
    </location>
</feature>
<dbReference type="Proteomes" id="UP001203338">
    <property type="component" value="Unassembled WGS sequence"/>
</dbReference>
<feature type="compositionally biased region" description="Basic and acidic residues" evidence="1">
    <location>
        <begin position="641"/>
        <end position="650"/>
    </location>
</feature>
<organism evidence="3 4">
    <name type="scientific">Parendozoicomonas callyspongiae</name>
    <dbReference type="NCBI Taxonomy" id="2942213"/>
    <lineage>
        <taxon>Bacteria</taxon>
        <taxon>Pseudomonadati</taxon>
        <taxon>Pseudomonadota</taxon>
        <taxon>Gammaproteobacteria</taxon>
        <taxon>Oceanospirillales</taxon>
        <taxon>Endozoicomonadaceae</taxon>
        <taxon>Parendozoicomonas</taxon>
    </lineage>
</organism>
<name>A0ABT0PE50_9GAMM</name>
<keyword evidence="2" id="KW-0472">Membrane</keyword>
<sequence>MESTSQTSSLNSQPPESPSSLLTGLREPLSPGRTTPFKSEHPNVDSDKNILEREIERSDSPEITLSTSQSNPMLDKDVDKAQDYIDSLSGGMKYQFRQSGLDANRLAPVCKALRGNCTRDQIRLALDQILNEVVACPEANDLKHNGVIKSALGVIALVGNGANRWFGLEGLSKILPGAPSAKLPLAKAITTFAYVSDGLQGAYGSNRVKLEGFVNHWTGICSGVAAFASAAVISGMAYRGILALGAGTAAAASIALTKLIGSFPFYNILMERSSHSWQGGDHIKEARVERSVWLLSETLRWLGPKISLGNNDDMVRQRAFAYSKTMRLTPHEARLKRLLSWFCLYSPGNKAKNVIKELQSYKNEKAQDEKDLSLRVIESEAATSRSSWGWPCVVAGFGLTALFTGLSSWGEATSAINPLINASVTGSCLTGLGVYIGWQLILTALMAGRSLGQAALVKDNMLMFKDKIVKLATNFRNCSRRQIKSLYDNCTIRKLLETSGKAGFLVLGIISSICYTFSFAGAITTNVHDDFCLGNDHVLPVVLAVLGSLPMLVATIKLGSELEEVAKACILAIKRAGLWCGRCIKTRCCKHPKEKTIPWYKAVLKLQPKEGKKSLTTSFSTSPVHTVQAHQTSVSESEDEGTSHETEVRPLLKASPQQNNPAFDRVSTIATQYQKLLNTMVPAVP</sequence>
<feature type="transmembrane region" description="Helical" evidence="2">
    <location>
        <begin position="502"/>
        <end position="525"/>
    </location>
</feature>
<feature type="compositionally biased region" description="Basic and acidic residues" evidence="1">
    <location>
        <begin position="38"/>
        <end position="60"/>
    </location>
</feature>
<accession>A0ABT0PE50</accession>
<evidence type="ECO:0000256" key="1">
    <source>
        <dbReference type="SAM" id="MobiDB-lite"/>
    </source>
</evidence>